<dbReference type="OrthoDB" id="28092at2759"/>
<keyword evidence="8" id="KW-1133">Transmembrane helix</keyword>
<protein>
    <recommendedName>
        <fullName evidence="4">ER membrane protein complex subunit 1</fullName>
    </recommendedName>
</protein>
<evidence type="ECO:0000256" key="2">
    <source>
        <dbReference type="ARBA" id="ARBA00007904"/>
    </source>
</evidence>
<keyword evidence="5" id="KW-0812">Transmembrane</keyword>
<dbReference type="Pfam" id="PF25293">
    <property type="entry name" value="Beta-prop_EMC1_N"/>
    <property type="match status" value="1"/>
</dbReference>
<dbReference type="Pfam" id="PF07774">
    <property type="entry name" value="EMC1_C"/>
    <property type="match status" value="1"/>
</dbReference>
<dbReference type="GO" id="GO:0034975">
    <property type="term" value="P:protein folding in endoplasmic reticulum"/>
    <property type="evidence" value="ECO:0007669"/>
    <property type="project" value="TreeGrafter"/>
</dbReference>
<evidence type="ECO:0000313" key="14">
    <source>
        <dbReference type="EMBL" id="ODQ63275.1"/>
    </source>
</evidence>
<keyword evidence="7" id="KW-0256">Endoplasmic reticulum</keyword>
<evidence type="ECO:0000259" key="12">
    <source>
        <dbReference type="Pfam" id="PF07774"/>
    </source>
</evidence>
<dbReference type="InterPro" id="IPR026895">
    <property type="entry name" value="EMC1"/>
</dbReference>
<keyword evidence="10" id="KW-0325">Glycoprotein</keyword>
<sequence length="768" mass="85404">MKPFVSLIFGLIGLVTLTSSVYVDEAFKTDWQLSHVGQLTYGNTVLLKDSVIAWTEANILASINSTNGELIWRKKFDEILCNGILIQSSSSSEYVNLALYDSSKGTSTISKWSISDGFLEYSFTIDGRVDNILSESSPNYDELILLVNAETSLVSPFSIDAKTGQVTQLDTYEVSSGDIDINDSQDKYAISSRFKDIVFTKKAVIQESLQLKLSQQANGIITLLKNEILQWEKDESLASIISSGFIGLAEKEIVSEDDLVYEETHDPLTAYIQRVKRHITALPLLVRYFESVLHSPFNLKDTSIKDLASNETDKFGFRKLLILTASNGKVFALDTFNQGNISWTTDTSEYIGKAFKSFTLDNSKVLVVDQELEAVLIDGLDGTVLTTYSLANNQPITDVFSIKSNSTVALFGTTETNEVVPIDVHELLIGDLVYFTQKVANTLNGYLYDPKSNRVSETWTFTPQEGHKIVKVASRDLNDMSASIGKTLADRSVLYKYLHPNMLAIATTSQEDSSLIISIIDSVTGRVLHSKIHNENVDTSSIVDLVFGEHWIVYSFSSYGSVKGQKVGVWDLYESADTNDRWSSSEAYSSFDYFPEPQVISQSYILPEKIKTLGITQTKYGITTRDVIMYLENGQVASVPKRALDPRRPVGEQPTKEQMQEEGLSIYAPLLRLDPKLYISHSRNILGNGSKGQIMSSATFLESTSLVVVIAGDGDIFFTRVTPSQPFDVLKPSFDKLKLFLTIGALVVGIRIVKPMVDRRQLNVQWGI</sequence>
<evidence type="ECO:0000256" key="10">
    <source>
        <dbReference type="ARBA" id="ARBA00023180"/>
    </source>
</evidence>
<evidence type="ECO:0000259" key="13">
    <source>
        <dbReference type="Pfam" id="PF25293"/>
    </source>
</evidence>
<proteinExistence type="inferred from homology"/>
<evidence type="ECO:0000256" key="4">
    <source>
        <dbReference type="ARBA" id="ARBA00020824"/>
    </source>
</evidence>
<dbReference type="InterPro" id="IPR011678">
    <property type="entry name" value="EMC1_C"/>
</dbReference>
<comment type="subunit">
    <text evidence="3">Component of the ER membrane protein complex (EMC).</text>
</comment>
<evidence type="ECO:0000256" key="1">
    <source>
        <dbReference type="ARBA" id="ARBA00004115"/>
    </source>
</evidence>
<gene>
    <name evidence="14" type="ORF">NADFUDRAFT_53547</name>
</gene>
<dbReference type="Proteomes" id="UP000095009">
    <property type="component" value="Unassembled WGS sequence"/>
</dbReference>
<accession>A0A1E3PCZ0</accession>
<dbReference type="Gene3D" id="2.130.10.10">
    <property type="entry name" value="YVTN repeat-like/Quinoprotein amine dehydrogenase"/>
    <property type="match status" value="1"/>
</dbReference>
<dbReference type="InterPro" id="IPR015943">
    <property type="entry name" value="WD40/YVTN_repeat-like_dom_sf"/>
</dbReference>
<feature type="chain" id="PRO_5009133790" description="ER membrane protein complex subunit 1" evidence="11">
    <location>
        <begin position="21"/>
        <end position="768"/>
    </location>
</feature>
<evidence type="ECO:0000256" key="5">
    <source>
        <dbReference type="ARBA" id="ARBA00022692"/>
    </source>
</evidence>
<dbReference type="EMBL" id="KV454415">
    <property type="protein sequence ID" value="ODQ63275.1"/>
    <property type="molecule type" value="Genomic_DNA"/>
</dbReference>
<evidence type="ECO:0000256" key="9">
    <source>
        <dbReference type="ARBA" id="ARBA00023136"/>
    </source>
</evidence>
<keyword evidence="9" id="KW-0472">Membrane</keyword>
<reference evidence="14 15" key="1">
    <citation type="journal article" date="2016" name="Proc. Natl. Acad. Sci. U.S.A.">
        <title>Comparative genomics of biotechnologically important yeasts.</title>
        <authorList>
            <person name="Riley R."/>
            <person name="Haridas S."/>
            <person name="Wolfe K.H."/>
            <person name="Lopes M.R."/>
            <person name="Hittinger C.T."/>
            <person name="Goeker M."/>
            <person name="Salamov A.A."/>
            <person name="Wisecaver J.H."/>
            <person name="Long T.M."/>
            <person name="Calvey C.H."/>
            <person name="Aerts A.L."/>
            <person name="Barry K.W."/>
            <person name="Choi C."/>
            <person name="Clum A."/>
            <person name="Coughlan A.Y."/>
            <person name="Deshpande S."/>
            <person name="Douglass A.P."/>
            <person name="Hanson S.J."/>
            <person name="Klenk H.-P."/>
            <person name="LaButti K.M."/>
            <person name="Lapidus A."/>
            <person name="Lindquist E.A."/>
            <person name="Lipzen A.M."/>
            <person name="Meier-Kolthoff J.P."/>
            <person name="Ohm R.A."/>
            <person name="Otillar R.P."/>
            <person name="Pangilinan J.L."/>
            <person name="Peng Y."/>
            <person name="Rokas A."/>
            <person name="Rosa C.A."/>
            <person name="Scheuner C."/>
            <person name="Sibirny A.A."/>
            <person name="Slot J.C."/>
            <person name="Stielow J.B."/>
            <person name="Sun H."/>
            <person name="Kurtzman C.P."/>
            <person name="Blackwell M."/>
            <person name="Grigoriev I.V."/>
            <person name="Jeffries T.W."/>
        </authorList>
    </citation>
    <scope>NUCLEOTIDE SEQUENCE [LARGE SCALE GENOMIC DNA]</scope>
    <source>
        <strain evidence="14 15">DSM 6958</strain>
    </source>
</reference>
<feature type="signal peptide" evidence="11">
    <location>
        <begin position="1"/>
        <end position="20"/>
    </location>
</feature>
<evidence type="ECO:0000256" key="7">
    <source>
        <dbReference type="ARBA" id="ARBA00022824"/>
    </source>
</evidence>
<dbReference type="InterPro" id="IPR011047">
    <property type="entry name" value="Quinoprotein_ADH-like_sf"/>
</dbReference>
<feature type="domain" description="EMC1 first beta-propeller" evidence="13">
    <location>
        <begin position="21"/>
        <end position="128"/>
    </location>
</feature>
<comment type="similarity">
    <text evidence="2">Belongs to the EMC1 family.</text>
</comment>
<evidence type="ECO:0000256" key="8">
    <source>
        <dbReference type="ARBA" id="ARBA00022989"/>
    </source>
</evidence>
<evidence type="ECO:0000313" key="15">
    <source>
        <dbReference type="Proteomes" id="UP000095009"/>
    </source>
</evidence>
<name>A0A1E3PCZ0_9ASCO</name>
<keyword evidence="6 11" id="KW-0732">Signal</keyword>
<evidence type="ECO:0000256" key="11">
    <source>
        <dbReference type="SAM" id="SignalP"/>
    </source>
</evidence>
<dbReference type="GO" id="GO:0072546">
    <property type="term" value="C:EMC complex"/>
    <property type="evidence" value="ECO:0007669"/>
    <property type="project" value="InterPro"/>
</dbReference>
<evidence type="ECO:0000256" key="3">
    <source>
        <dbReference type="ARBA" id="ARBA00011276"/>
    </source>
</evidence>
<organism evidence="14 15">
    <name type="scientific">Nadsonia fulvescens var. elongata DSM 6958</name>
    <dbReference type="NCBI Taxonomy" id="857566"/>
    <lineage>
        <taxon>Eukaryota</taxon>
        <taxon>Fungi</taxon>
        <taxon>Dikarya</taxon>
        <taxon>Ascomycota</taxon>
        <taxon>Saccharomycotina</taxon>
        <taxon>Dipodascomycetes</taxon>
        <taxon>Dipodascales</taxon>
        <taxon>Dipodascales incertae sedis</taxon>
        <taxon>Nadsonia</taxon>
    </lineage>
</organism>
<comment type="subcellular location">
    <subcellularLocation>
        <location evidence="1">Endoplasmic reticulum membrane</location>
        <topology evidence="1">Single-pass type I membrane protein</topology>
    </subcellularLocation>
</comment>
<keyword evidence="15" id="KW-1185">Reference proteome</keyword>
<evidence type="ECO:0000256" key="6">
    <source>
        <dbReference type="ARBA" id="ARBA00022729"/>
    </source>
</evidence>
<feature type="domain" description="ER membrane protein complex subunit 1 C-terminal" evidence="12">
    <location>
        <begin position="549"/>
        <end position="766"/>
    </location>
</feature>
<dbReference type="SUPFAM" id="SSF50998">
    <property type="entry name" value="Quinoprotein alcohol dehydrogenase-like"/>
    <property type="match status" value="1"/>
</dbReference>
<dbReference type="PANTHER" id="PTHR21573">
    <property type="entry name" value="ER MEMBRANE PROTEIN COMPLEX SUBUNIT 1"/>
    <property type="match status" value="1"/>
</dbReference>
<dbReference type="InterPro" id="IPR058545">
    <property type="entry name" value="Beta-prop_EMC1_1st"/>
</dbReference>
<dbReference type="AlphaFoldDB" id="A0A1E3PCZ0"/>
<dbReference type="STRING" id="857566.A0A1E3PCZ0"/>
<dbReference type="PANTHER" id="PTHR21573:SF0">
    <property type="entry name" value="ER MEMBRANE PROTEIN COMPLEX SUBUNIT 1"/>
    <property type="match status" value="1"/>
</dbReference>